<sequence>MTRNTVNKLASIIVTDVLGLLWVASINAFENSRETLTRWMIPHDIGHRNPERRCNNPFSDSY</sequence>
<organism evidence="1 2">
    <name type="scientific">Halostagnicola kamekurae</name>
    <dbReference type="NCBI Taxonomy" id="619731"/>
    <lineage>
        <taxon>Archaea</taxon>
        <taxon>Methanobacteriati</taxon>
        <taxon>Methanobacteriota</taxon>
        <taxon>Stenosarchaea group</taxon>
        <taxon>Halobacteria</taxon>
        <taxon>Halobacteriales</taxon>
        <taxon>Natrialbaceae</taxon>
        <taxon>Halostagnicola</taxon>
    </lineage>
</organism>
<dbReference type="AlphaFoldDB" id="A0A1I6UQP5"/>
<proteinExistence type="predicted"/>
<keyword evidence="2" id="KW-1185">Reference proteome</keyword>
<dbReference type="Proteomes" id="UP000199199">
    <property type="component" value="Unassembled WGS sequence"/>
</dbReference>
<name>A0A1I6UQP5_9EURY</name>
<gene>
    <name evidence="1" type="ORF">SAMN04488556_4026</name>
</gene>
<evidence type="ECO:0000313" key="2">
    <source>
        <dbReference type="Proteomes" id="UP000199199"/>
    </source>
</evidence>
<accession>A0A1I6UQP5</accession>
<reference evidence="2" key="1">
    <citation type="submission" date="2016-10" db="EMBL/GenBank/DDBJ databases">
        <authorList>
            <person name="Varghese N."/>
            <person name="Submissions S."/>
        </authorList>
    </citation>
    <scope>NUCLEOTIDE SEQUENCE [LARGE SCALE GENOMIC DNA]</scope>
    <source>
        <strain evidence="2">DSM 22427</strain>
    </source>
</reference>
<evidence type="ECO:0000313" key="1">
    <source>
        <dbReference type="EMBL" id="SFT03761.1"/>
    </source>
</evidence>
<dbReference type="EMBL" id="FOZS01000005">
    <property type="protein sequence ID" value="SFT03761.1"/>
    <property type="molecule type" value="Genomic_DNA"/>
</dbReference>
<protein>
    <submittedName>
        <fullName evidence="1">Uncharacterized protein</fullName>
    </submittedName>
</protein>